<name>B7PK93_IXOSC</name>
<dbReference type="VEuPathDB" id="VectorBase:ISCW017950"/>
<reference evidence="1 3" key="1">
    <citation type="submission" date="2008-03" db="EMBL/GenBank/DDBJ databases">
        <title>Annotation of Ixodes scapularis.</title>
        <authorList>
            <consortium name="Ixodes scapularis Genome Project Consortium"/>
            <person name="Caler E."/>
            <person name="Hannick L.I."/>
            <person name="Bidwell S."/>
            <person name="Joardar V."/>
            <person name="Thiagarajan M."/>
            <person name="Amedeo P."/>
            <person name="Galinsky K.J."/>
            <person name="Schobel S."/>
            <person name="Inman J."/>
            <person name="Hostetler J."/>
            <person name="Miller J."/>
            <person name="Hammond M."/>
            <person name="Megy K."/>
            <person name="Lawson D."/>
            <person name="Kodira C."/>
            <person name="Sutton G."/>
            <person name="Meyer J."/>
            <person name="Hill C.A."/>
            <person name="Birren B."/>
            <person name="Nene V."/>
            <person name="Collins F."/>
            <person name="Alarcon-Chaidez F."/>
            <person name="Wikel S."/>
            <person name="Strausberg R."/>
        </authorList>
    </citation>
    <scope>NUCLEOTIDE SEQUENCE [LARGE SCALE GENOMIC DNA]</scope>
    <source>
        <strain evidence="3">Wikel</strain>
        <strain evidence="1">Wikel colony</strain>
    </source>
</reference>
<dbReference type="InParanoid" id="B7PK93"/>
<sequence length="232" mass="25683">MLGYTACWAEEAFRVTALTGSGTGFQQQGSSIDVIFSSYFWLYKMGCRGYQMFEELNGLLVGISQSPQGKGKTAKVLEEMGTPVSRSLVLMMSKSTEVHLPPFILNSSRLYDLVAIFGTFPVDDDYAEVLMSAYFLYQLEVSLVLNPELKKLSYDEQKRVVEGFARAAMQSSYSSEEQGVRQMVKHHLVIVSPRGLFLTGTRVGIGHQRRCHCVLPVLKPPFLGSVASTGGQ</sequence>
<evidence type="ECO:0000313" key="3">
    <source>
        <dbReference type="Proteomes" id="UP000001555"/>
    </source>
</evidence>
<protein>
    <submittedName>
        <fullName evidence="1 2">Uncharacterized protein</fullName>
    </submittedName>
</protein>
<dbReference type="Pfam" id="PF02477">
    <property type="entry name" value="Nairo_nucleo"/>
    <property type="match status" value="1"/>
</dbReference>
<dbReference type="EMBL" id="DS731648">
    <property type="protein sequence ID" value="EEC07015.1"/>
    <property type="molecule type" value="Genomic_DNA"/>
</dbReference>
<evidence type="ECO:0000313" key="1">
    <source>
        <dbReference type="EMBL" id="EEC07015.1"/>
    </source>
</evidence>
<keyword evidence="3" id="KW-1185">Reference proteome</keyword>
<dbReference type="HOGENOM" id="CLU_1196000_0_0_1"/>
<dbReference type="EnsemblMetazoa" id="ISCW017950-RA">
    <property type="protein sequence ID" value="ISCW017950-PA"/>
    <property type="gene ID" value="ISCW017950"/>
</dbReference>
<proteinExistence type="predicted"/>
<reference evidence="2" key="2">
    <citation type="submission" date="2020-05" db="UniProtKB">
        <authorList>
            <consortium name="EnsemblMetazoa"/>
        </authorList>
    </citation>
    <scope>IDENTIFICATION</scope>
    <source>
        <strain evidence="2">wikel</strain>
    </source>
</reference>
<gene>
    <name evidence="1" type="ORF">IscW_ISCW017950</name>
</gene>
<dbReference type="PaxDb" id="6945-B7PK93"/>
<dbReference type="AlphaFoldDB" id="B7PK93"/>
<organism>
    <name type="scientific">Ixodes scapularis</name>
    <name type="common">Black-legged tick</name>
    <name type="synonym">Deer tick</name>
    <dbReference type="NCBI Taxonomy" id="6945"/>
    <lineage>
        <taxon>Eukaryota</taxon>
        <taxon>Metazoa</taxon>
        <taxon>Ecdysozoa</taxon>
        <taxon>Arthropoda</taxon>
        <taxon>Chelicerata</taxon>
        <taxon>Arachnida</taxon>
        <taxon>Acari</taxon>
        <taxon>Parasitiformes</taxon>
        <taxon>Ixodida</taxon>
        <taxon>Ixodoidea</taxon>
        <taxon>Ixodidae</taxon>
        <taxon>Ixodinae</taxon>
        <taxon>Ixodes</taxon>
    </lineage>
</organism>
<dbReference type="VEuPathDB" id="VectorBase:ISCI017950"/>
<dbReference type="InterPro" id="IPR003486">
    <property type="entry name" value="Nairo_nucleocap"/>
</dbReference>
<evidence type="ECO:0000313" key="2">
    <source>
        <dbReference type="EnsemblMetazoa" id="ISCW017950-PA"/>
    </source>
</evidence>
<accession>B7PK93</accession>
<dbReference type="Proteomes" id="UP000001555">
    <property type="component" value="Unassembled WGS sequence"/>
</dbReference>
<dbReference type="EMBL" id="ABJB010284780">
    <property type="status" value="NOT_ANNOTATED_CDS"/>
    <property type="molecule type" value="Genomic_DNA"/>
</dbReference>